<evidence type="ECO:0000313" key="4">
    <source>
        <dbReference type="EMBL" id="MBD2858942.1"/>
    </source>
</evidence>
<dbReference type="SMART" id="SM00116">
    <property type="entry name" value="CBS"/>
    <property type="match status" value="2"/>
</dbReference>
<dbReference type="Gene3D" id="3.10.580.10">
    <property type="entry name" value="CBS-domain"/>
    <property type="match status" value="1"/>
</dbReference>
<feature type="domain" description="CBS" evidence="3">
    <location>
        <begin position="215"/>
        <end position="272"/>
    </location>
</feature>
<evidence type="ECO:0000256" key="2">
    <source>
        <dbReference type="PROSITE-ProRule" id="PRU00703"/>
    </source>
</evidence>
<evidence type="ECO:0000256" key="1">
    <source>
        <dbReference type="ARBA" id="ARBA00022737"/>
    </source>
</evidence>
<dbReference type="SUPFAM" id="SSF54631">
    <property type="entry name" value="CBS-domain pair"/>
    <property type="match status" value="1"/>
</dbReference>
<dbReference type="InterPro" id="IPR014710">
    <property type="entry name" value="RmlC-like_jellyroll"/>
</dbReference>
<dbReference type="RefSeq" id="WP_190764256.1">
    <property type="nucleotide sequence ID" value="NZ_JACXLD010000003.1"/>
</dbReference>
<feature type="domain" description="CBS" evidence="3">
    <location>
        <begin position="151"/>
        <end position="209"/>
    </location>
</feature>
<keyword evidence="5" id="KW-1185">Reference proteome</keyword>
<keyword evidence="2" id="KW-0129">CBS domain</keyword>
<sequence length="611" mass="68596">MEANHPELALISDFLANCLPFDSLDSVTLLELAEQFEIAYYRHGHRFSVADGEGLLLLRSGAVDQFGEEGISQRLESGESFILPPETQGVRFTAFEDSLIYHLPEDAFAALCARFRHVDRYFRSRRERRLRRAARYRVQADYYSRAVADVMSSPPLTVTPETSIFETAELMTAKRVSSVLVERDGQLLGIVTDRDLRSRVLAAGRNGEVTIISVMTQQPRTVALQANLFDAVLIMADKRVHHLPVVDEQGRACGMVTTSDIQLAREDDPLFFVQRIGRANSEEQLATMMQRLPEMFRQWVAADTQSHQIARLTTTISDAVTRRLIELAQLELGPAPAKFCWLGFGSQARGEQLLGGDQDNGLLIEDGLNESQKHWFEQLGKRVCDGLNACGYVYCPGGVMASTPEWRKELGEWRKTVDAWLRSPSSAAVMRVSIFFDLRSIYGEVSLCENLQIYMLSQTQKNSIFLASLAENVLSSTPPLGLFGRLLVERGGEHSRELDLKKRGILPIVEMTRLHALANGLAEVNTYARLHALAKMGVISLADSRNMEDAYTLINSIRLKQQARQLADGETPNHFLKPESLSRLQRQHLKQAFGIVRQAQDSVRLNYRSGI</sequence>
<dbReference type="CDD" id="cd04587">
    <property type="entry name" value="CBS_pair_CAP-ED_NT_Pol-beta-like_DUF294_assoc"/>
    <property type="match status" value="1"/>
</dbReference>
<dbReference type="PANTHER" id="PTHR48108">
    <property type="entry name" value="CBS DOMAIN-CONTAINING PROTEIN CBSX2, CHLOROPLASTIC"/>
    <property type="match status" value="1"/>
</dbReference>
<dbReference type="Pfam" id="PF03445">
    <property type="entry name" value="DUF294"/>
    <property type="match status" value="1"/>
</dbReference>
<evidence type="ECO:0000259" key="3">
    <source>
        <dbReference type="PROSITE" id="PS51371"/>
    </source>
</evidence>
<dbReference type="Pfam" id="PF00571">
    <property type="entry name" value="CBS"/>
    <property type="match status" value="2"/>
</dbReference>
<keyword evidence="1" id="KW-0677">Repeat</keyword>
<name>A0A927C336_9GAMM</name>
<dbReference type="PROSITE" id="PS51371">
    <property type="entry name" value="CBS"/>
    <property type="match status" value="2"/>
</dbReference>
<dbReference type="SUPFAM" id="SSF51206">
    <property type="entry name" value="cAMP-binding domain-like"/>
    <property type="match status" value="1"/>
</dbReference>
<evidence type="ECO:0000313" key="5">
    <source>
        <dbReference type="Proteomes" id="UP000610558"/>
    </source>
</evidence>
<dbReference type="Gene3D" id="2.60.120.10">
    <property type="entry name" value="Jelly Rolls"/>
    <property type="match status" value="1"/>
</dbReference>
<dbReference type="CDD" id="cd05401">
    <property type="entry name" value="NT_GlnE_GlnD_like"/>
    <property type="match status" value="1"/>
</dbReference>
<dbReference type="PANTHER" id="PTHR48108:SF31">
    <property type="entry name" value="CBS DOMAIN AND CYCLIC NUCLEOTIDE-REGULATED NUCLEOTIDYLTRANSFERASE"/>
    <property type="match status" value="1"/>
</dbReference>
<dbReference type="InterPro" id="IPR005105">
    <property type="entry name" value="GlnD_Uridyltrans_N"/>
</dbReference>
<dbReference type="InterPro" id="IPR018490">
    <property type="entry name" value="cNMP-bd_dom_sf"/>
</dbReference>
<dbReference type="InterPro" id="IPR018821">
    <property type="entry name" value="DUF294_put_nucleoTrafse_sb-bd"/>
</dbReference>
<protein>
    <submittedName>
        <fullName evidence="4">Cyclic nucleotide-binding/CBS domain-containing protein</fullName>
    </submittedName>
</protein>
<dbReference type="EMBL" id="JACXLD010000003">
    <property type="protein sequence ID" value="MBD2858942.1"/>
    <property type="molecule type" value="Genomic_DNA"/>
</dbReference>
<dbReference type="GO" id="GO:0008773">
    <property type="term" value="F:[protein-PII] uridylyltransferase activity"/>
    <property type="evidence" value="ECO:0007669"/>
    <property type="project" value="InterPro"/>
</dbReference>
<dbReference type="Proteomes" id="UP000610558">
    <property type="component" value="Unassembled WGS sequence"/>
</dbReference>
<proteinExistence type="predicted"/>
<dbReference type="Pfam" id="PF10335">
    <property type="entry name" value="DUF294_C"/>
    <property type="match status" value="1"/>
</dbReference>
<dbReference type="InterPro" id="IPR046342">
    <property type="entry name" value="CBS_dom_sf"/>
</dbReference>
<accession>A0A927C336</accession>
<organism evidence="4 5">
    <name type="scientific">Spongiibacter pelagi</name>
    <dbReference type="NCBI Taxonomy" id="2760804"/>
    <lineage>
        <taxon>Bacteria</taxon>
        <taxon>Pseudomonadati</taxon>
        <taxon>Pseudomonadota</taxon>
        <taxon>Gammaproteobacteria</taxon>
        <taxon>Cellvibrionales</taxon>
        <taxon>Spongiibacteraceae</taxon>
        <taxon>Spongiibacter</taxon>
    </lineage>
</organism>
<reference evidence="4" key="1">
    <citation type="submission" date="2020-09" db="EMBL/GenBank/DDBJ databases">
        <authorList>
            <person name="Yoon J.-W."/>
        </authorList>
    </citation>
    <scope>NUCLEOTIDE SEQUENCE</scope>
    <source>
        <strain evidence="4">KMU-158</strain>
    </source>
</reference>
<gene>
    <name evidence="4" type="ORF">IB286_07935</name>
</gene>
<dbReference type="AlphaFoldDB" id="A0A927C336"/>
<comment type="caution">
    <text evidence="4">The sequence shown here is derived from an EMBL/GenBank/DDBJ whole genome shotgun (WGS) entry which is preliminary data.</text>
</comment>
<dbReference type="InterPro" id="IPR000644">
    <property type="entry name" value="CBS_dom"/>
</dbReference>
<dbReference type="InterPro" id="IPR051462">
    <property type="entry name" value="CBS_domain-containing"/>
</dbReference>